<evidence type="ECO:0000313" key="4">
    <source>
        <dbReference type="Proteomes" id="UP000235392"/>
    </source>
</evidence>
<protein>
    <recommendedName>
        <fullName evidence="1">Acetyl-CoA carboxylase central domain-containing protein</fullName>
    </recommendedName>
</protein>
<feature type="domain" description="Acetyl-CoA carboxylase central" evidence="1">
    <location>
        <begin position="175"/>
        <end position="223"/>
    </location>
</feature>
<organism evidence="3 4">
    <name type="scientific">Puccinia coronata f. sp. avenae</name>
    <dbReference type="NCBI Taxonomy" id="200324"/>
    <lineage>
        <taxon>Eukaryota</taxon>
        <taxon>Fungi</taxon>
        <taxon>Dikarya</taxon>
        <taxon>Basidiomycota</taxon>
        <taxon>Pucciniomycotina</taxon>
        <taxon>Pucciniomycetes</taxon>
        <taxon>Pucciniales</taxon>
        <taxon>Pucciniaceae</taxon>
        <taxon>Puccinia</taxon>
    </lineage>
</organism>
<dbReference type="InterPro" id="IPR013537">
    <property type="entry name" value="AcCoA_COase_cen"/>
</dbReference>
<gene>
    <name evidence="3" type="ORF">PCASD_21694</name>
    <name evidence="2" type="ORF">PCASD_22786</name>
</gene>
<name>A0A2N5TRB1_9BASI</name>
<evidence type="ECO:0000313" key="3">
    <source>
        <dbReference type="EMBL" id="PLW28040.1"/>
    </source>
</evidence>
<dbReference type="GO" id="GO:0006633">
    <property type="term" value="P:fatty acid biosynthetic process"/>
    <property type="evidence" value="ECO:0007669"/>
    <property type="project" value="InterPro"/>
</dbReference>
<evidence type="ECO:0000313" key="2">
    <source>
        <dbReference type="EMBL" id="PLW25528.1"/>
    </source>
</evidence>
<dbReference type="EMBL" id="PGCI01000531">
    <property type="protein sequence ID" value="PLW25528.1"/>
    <property type="molecule type" value="Genomic_DNA"/>
</dbReference>
<dbReference type="GO" id="GO:0003989">
    <property type="term" value="F:acetyl-CoA carboxylase activity"/>
    <property type="evidence" value="ECO:0007669"/>
    <property type="project" value="InterPro"/>
</dbReference>
<feature type="domain" description="Acetyl-CoA carboxylase central" evidence="1">
    <location>
        <begin position="67"/>
        <end position="102"/>
    </location>
</feature>
<comment type="caution">
    <text evidence="3">The sequence shown here is derived from an EMBL/GenBank/DDBJ whole genome shotgun (WGS) entry which is preliminary data.</text>
</comment>
<dbReference type="Proteomes" id="UP000235392">
    <property type="component" value="Unassembled WGS sequence"/>
</dbReference>
<accession>A0A2N5TRB1</accession>
<evidence type="ECO:0000259" key="1">
    <source>
        <dbReference type="Pfam" id="PF08326"/>
    </source>
</evidence>
<dbReference type="AlphaFoldDB" id="A0A2N5TRB1"/>
<reference evidence="3 4" key="1">
    <citation type="submission" date="2017-11" db="EMBL/GenBank/DDBJ databases">
        <title>De novo assembly and phasing of dikaryotic genomes from two isolates of Puccinia coronata f. sp. avenae, the causal agent of oat crown rust.</title>
        <authorList>
            <person name="Miller M.E."/>
            <person name="Zhang Y."/>
            <person name="Omidvar V."/>
            <person name="Sperschneider J."/>
            <person name="Schwessinger B."/>
            <person name="Raley C."/>
            <person name="Palmer J.M."/>
            <person name="Garnica D."/>
            <person name="Upadhyaya N."/>
            <person name="Rathjen J."/>
            <person name="Taylor J.M."/>
            <person name="Park R.F."/>
            <person name="Dodds P.N."/>
            <person name="Hirsch C.D."/>
            <person name="Kianian S.F."/>
            <person name="Figueroa M."/>
        </authorList>
    </citation>
    <scope>NUCLEOTIDE SEQUENCE [LARGE SCALE GENOMIC DNA]</scope>
    <source>
        <strain evidence="3">12SD80</strain>
    </source>
</reference>
<proteinExistence type="predicted"/>
<sequence>MPSGEALDNFCTANDISSLGLADTPISFRCQTLLAVSSTLSHLHANCPPWDCPALLAPSLTNSTTASIILYHILDGYNNVLVMQSTVKDLMVVLQDPELPATGLCRSSWALTMPSRAFSAPTRRTMSFYSSEIPPPRLSSRPKGLDSLPTTIVRRGNWTDGIRSQDFSSADRLQGGQSWRSQHSYEVLHELVYSEYTVFDVLPTFYDYPDTWVALAALEVYVR</sequence>
<dbReference type="EMBL" id="PGCI01000380">
    <property type="protein sequence ID" value="PLW28040.1"/>
    <property type="molecule type" value="Genomic_DNA"/>
</dbReference>
<dbReference type="GO" id="GO:0005524">
    <property type="term" value="F:ATP binding"/>
    <property type="evidence" value="ECO:0007669"/>
    <property type="project" value="InterPro"/>
</dbReference>
<dbReference type="Pfam" id="PF08326">
    <property type="entry name" value="ACC_central"/>
    <property type="match status" value="2"/>
</dbReference>